<protein>
    <submittedName>
        <fullName evidence="1">Uncharacterized protein</fullName>
    </submittedName>
</protein>
<dbReference type="EMBL" id="JAENGY010000895">
    <property type="protein sequence ID" value="KAG6955104.1"/>
    <property type="molecule type" value="Genomic_DNA"/>
</dbReference>
<reference evidence="1" key="1">
    <citation type="submission" date="2021-01" db="EMBL/GenBank/DDBJ databases">
        <title>Phytophthora aleatoria, a newly-described species from Pinus radiata is distinct from Phytophthora cactorum isolates based on comparative genomics.</title>
        <authorList>
            <person name="Mcdougal R."/>
            <person name="Panda P."/>
            <person name="Williams N."/>
            <person name="Studholme D.J."/>
        </authorList>
    </citation>
    <scope>NUCLEOTIDE SEQUENCE</scope>
    <source>
        <strain evidence="1">NZFS 4037</strain>
    </source>
</reference>
<gene>
    <name evidence="1" type="ORF">JG688_00012038</name>
</gene>
<dbReference type="Proteomes" id="UP000709295">
    <property type="component" value="Unassembled WGS sequence"/>
</dbReference>
<sequence>MALSPKFEPLPHVIQFVNDLLLPTTIDAAIYNDLHRMVKNYEAVLPCTVRAMDGAAARGRLDILQKLQNTRSEGCSSAAFVGAAAHAHLEVLWWLGEYYAGLARPAEMVKVAAENGHVRVVELLWRRLSEEELGSALKLASGNSHAEVAELLRLKMT</sequence>
<organism evidence="1 2">
    <name type="scientific">Phytophthora aleatoria</name>
    <dbReference type="NCBI Taxonomy" id="2496075"/>
    <lineage>
        <taxon>Eukaryota</taxon>
        <taxon>Sar</taxon>
        <taxon>Stramenopiles</taxon>
        <taxon>Oomycota</taxon>
        <taxon>Peronosporomycetes</taxon>
        <taxon>Peronosporales</taxon>
        <taxon>Peronosporaceae</taxon>
        <taxon>Phytophthora</taxon>
    </lineage>
</organism>
<proteinExistence type="predicted"/>
<keyword evidence="2" id="KW-1185">Reference proteome</keyword>
<name>A0A8J5MEW0_9STRA</name>
<evidence type="ECO:0000313" key="2">
    <source>
        <dbReference type="Proteomes" id="UP000709295"/>
    </source>
</evidence>
<comment type="caution">
    <text evidence="1">The sequence shown here is derived from an EMBL/GenBank/DDBJ whole genome shotgun (WGS) entry which is preliminary data.</text>
</comment>
<dbReference type="InterPro" id="IPR052050">
    <property type="entry name" value="SecEffector_AnkRepeat"/>
</dbReference>
<dbReference type="PANTHER" id="PTHR46586">
    <property type="entry name" value="ANKYRIN REPEAT-CONTAINING PROTEIN"/>
    <property type="match status" value="1"/>
</dbReference>
<accession>A0A8J5MEW0</accession>
<dbReference type="PANTHER" id="PTHR46586:SF3">
    <property type="entry name" value="ANKYRIN REPEAT-CONTAINING PROTEIN"/>
    <property type="match status" value="1"/>
</dbReference>
<evidence type="ECO:0000313" key="1">
    <source>
        <dbReference type="EMBL" id="KAG6955104.1"/>
    </source>
</evidence>
<dbReference type="AlphaFoldDB" id="A0A8J5MEW0"/>